<reference evidence="2" key="1">
    <citation type="journal article" date="2005" name="Nature">
        <title>Sequencing of Aspergillus nidulans and comparative analysis with A. fumigatus and A. oryzae.</title>
        <authorList>
            <person name="Galagan J.E."/>
            <person name="Calvo S.E."/>
            <person name="Cuomo C."/>
            <person name="Ma L.J."/>
            <person name="Wortman J.R."/>
            <person name="Batzoglou S."/>
            <person name="Lee S.I."/>
            <person name="Basturkmen M."/>
            <person name="Spevak C.C."/>
            <person name="Clutterbuck J."/>
            <person name="Kapitonov V."/>
            <person name="Jurka J."/>
            <person name="Scazzocchio C."/>
            <person name="Farman M."/>
            <person name="Butler J."/>
            <person name="Purcell S."/>
            <person name="Harris S."/>
            <person name="Braus G.H."/>
            <person name="Draht O."/>
            <person name="Busch S."/>
            <person name="D'Enfert C."/>
            <person name="Bouchier C."/>
            <person name="Goldman G.H."/>
            <person name="Bell-Pedersen D."/>
            <person name="Griffiths-Jones S."/>
            <person name="Doonan J.H."/>
            <person name="Yu J."/>
            <person name="Vienken K."/>
            <person name="Pain A."/>
            <person name="Freitag M."/>
            <person name="Selker E.U."/>
            <person name="Archer D.B."/>
            <person name="Penalva M.A."/>
            <person name="Oakley B.R."/>
            <person name="Momany M."/>
            <person name="Tanaka T."/>
            <person name="Kumagai T."/>
            <person name="Asai K."/>
            <person name="Machida M."/>
            <person name="Nierman W.C."/>
            <person name="Denning D.W."/>
            <person name="Caddick M."/>
            <person name="Hynes M."/>
            <person name="Paoletti M."/>
            <person name="Fischer R."/>
            <person name="Miller B."/>
            <person name="Dyer P."/>
            <person name="Sachs M.S."/>
            <person name="Osmani S.A."/>
            <person name="Birren B.W."/>
        </authorList>
    </citation>
    <scope>NUCLEOTIDE SEQUENCE [LARGE SCALE GENOMIC DNA]</scope>
    <source>
        <strain evidence="2">FGSC A4 / ATCC 38163 / CBS 112.46 / NRRL 194 / M139</strain>
    </source>
</reference>
<dbReference type="AlphaFoldDB" id="Q5BF82"/>
<dbReference type="RefSeq" id="XP_658402.1">
    <property type="nucleotide sequence ID" value="XM_653310.2"/>
</dbReference>
<dbReference type="VEuPathDB" id="FungiDB:AN0798"/>
<dbReference type="OMA" id="WESIHEQ"/>
<dbReference type="InParanoid" id="Q5BF82"/>
<dbReference type="HOGENOM" id="CLU_059039_0_0_1"/>
<accession>C8VQH8</accession>
<keyword evidence="2" id="KW-1185">Reference proteome</keyword>
<gene>
    <name evidence="1" type="ORF">ANIA_00798</name>
</gene>
<organism evidence="1 2">
    <name type="scientific">Emericella nidulans (strain FGSC A4 / ATCC 38163 / CBS 112.46 / NRRL 194 / M139)</name>
    <name type="common">Aspergillus nidulans</name>
    <dbReference type="NCBI Taxonomy" id="227321"/>
    <lineage>
        <taxon>Eukaryota</taxon>
        <taxon>Fungi</taxon>
        <taxon>Dikarya</taxon>
        <taxon>Ascomycota</taxon>
        <taxon>Pezizomycotina</taxon>
        <taxon>Eurotiomycetes</taxon>
        <taxon>Eurotiomycetidae</taxon>
        <taxon>Eurotiales</taxon>
        <taxon>Aspergillaceae</taxon>
        <taxon>Aspergillus</taxon>
        <taxon>Aspergillus subgen. Nidulantes</taxon>
    </lineage>
</organism>
<reference evidence="2" key="2">
    <citation type="journal article" date="2009" name="Fungal Genet. Biol.">
        <title>The 2008 update of the Aspergillus nidulans genome annotation: a community effort.</title>
        <authorList>
            <person name="Wortman J.R."/>
            <person name="Gilsenan J.M."/>
            <person name="Joardar V."/>
            <person name="Deegan J."/>
            <person name="Clutterbuck J."/>
            <person name="Andersen M.R."/>
            <person name="Archer D."/>
            <person name="Bencina M."/>
            <person name="Braus G."/>
            <person name="Coutinho P."/>
            <person name="von Dohren H."/>
            <person name="Doonan J."/>
            <person name="Driessen A.J."/>
            <person name="Durek P."/>
            <person name="Espeso E."/>
            <person name="Fekete E."/>
            <person name="Flipphi M."/>
            <person name="Estrada C.G."/>
            <person name="Geysens S."/>
            <person name="Goldman G."/>
            <person name="de Groot P.W."/>
            <person name="Hansen K."/>
            <person name="Harris S.D."/>
            <person name="Heinekamp T."/>
            <person name="Helmstaedt K."/>
            <person name="Henrissat B."/>
            <person name="Hofmann G."/>
            <person name="Homan T."/>
            <person name="Horio T."/>
            <person name="Horiuchi H."/>
            <person name="James S."/>
            <person name="Jones M."/>
            <person name="Karaffa L."/>
            <person name="Karanyi Z."/>
            <person name="Kato M."/>
            <person name="Keller N."/>
            <person name="Kelly D.E."/>
            <person name="Kiel J.A."/>
            <person name="Kim J.M."/>
            <person name="van der Klei I.J."/>
            <person name="Klis F.M."/>
            <person name="Kovalchuk A."/>
            <person name="Krasevec N."/>
            <person name="Kubicek C.P."/>
            <person name="Liu B."/>
            <person name="Maccabe A."/>
            <person name="Meyer V."/>
            <person name="Mirabito P."/>
            <person name="Miskei M."/>
            <person name="Mos M."/>
            <person name="Mullins J."/>
            <person name="Nelson D.R."/>
            <person name="Nielsen J."/>
            <person name="Oakley B.R."/>
            <person name="Osmani S.A."/>
            <person name="Pakula T."/>
            <person name="Paszewski A."/>
            <person name="Paulsen I."/>
            <person name="Pilsyk S."/>
            <person name="Pocsi I."/>
            <person name="Punt P.J."/>
            <person name="Ram A.F."/>
            <person name="Ren Q."/>
            <person name="Robellet X."/>
            <person name="Robson G."/>
            <person name="Seiboth B."/>
            <person name="van Solingen P."/>
            <person name="Specht T."/>
            <person name="Sun J."/>
            <person name="Taheri-Talesh N."/>
            <person name="Takeshita N."/>
            <person name="Ussery D."/>
            <person name="vanKuyk P.A."/>
            <person name="Visser H."/>
            <person name="van de Vondervoort P.J."/>
            <person name="de Vries R.P."/>
            <person name="Walton J."/>
            <person name="Xiang X."/>
            <person name="Xiong Y."/>
            <person name="Zeng A.P."/>
            <person name="Brandt B.W."/>
            <person name="Cornell M.J."/>
            <person name="van den Hondel C.A."/>
            <person name="Visser J."/>
            <person name="Oliver S.G."/>
            <person name="Turner G."/>
        </authorList>
    </citation>
    <scope>GENOME REANNOTATION</scope>
    <source>
        <strain evidence="2">FGSC A4 / ATCC 38163 / CBS 112.46 / NRRL 194 / M139</strain>
    </source>
</reference>
<dbReference type="KEGG" id="ani:ANIA_00798"/>
<sequence>MPTATATLSWKFTNWGPLTTPWSLPDSCTSNVAIASTADTDFVLWAELCPFSFDSCYPSPTDSNAPEALSSALNTHGTDIYAPPFYSPAPACPNGWKTVGVAARDGDATASRAGWFTTIYEGEQLDDIDSEVLTPAYNQVLAGLLDADETAVVCCPSSMTMLPGFYCSSSLPSYTVSTACEVFHRGDITDLPSLRESSVTWTTTTTTYSAEETPEFTGWSQVAPLLLFHKPTDVARGGDDDAGANDVVDSAGETNAAAPGYGRESFWGVGVKVAASAVGSMLAGAAFILLR</sequence>
<dbReference type="EMBL" id="BN001308">
    <property type="protein sequence ID" value="CBF88761.1"/>
    <property type="molecule type" value="Genomic_DNA"/>
</dbReference>
<evidence type="ECO:0000313" key="2">
    <source>
        <dbReference type="Proteomes" id="UP000000560"/>
    </source>
</evidence>
<dbReference type="eggNOG" id="ENOG502SU5G">
    <property type="taxonomic scope" value="Eukaryota"/>
</dbReference>
<name>Q5BF82_EMENI</name>
<dbReference type="OrthoDB" id="5429716at2759"/>
<evidence type="ECO:0000313" key="1">
    <source>
        <dbReference type="EMBL" id="CBF88761.1"/>
    </source>
</evidence>
<accession>Q5BF82</accession>
<proteinExistence type="predicted"/>
<dbReference type="Proteomes" id="UP000000560">
    <property type="component" value="Chromosome VIII"/>
</dbReference>
<dbReference type="GeneID" id="2876575"/>
<protein>
    <submittedName>
        <fullName evidence="1">Uncharacterized protein</fullName>
    </submittedName>
</protein>